<dbReference type="Gene3D" id="3.30.360.10">
    <property type="entry name" value="Dihydrodipicolinate Reductase, domain 2"/>
    <property type="match status" value="1"/>
</dbReference>
<protein>
    <submittedName>
        <fullName evidence="4">Mitochondrial protein from FMP27 family protein</fullName>
    </submittedName>
</protein>
<comment type="similarity">
    <text evidence="1">Belongs to the Gfo/Idh/MocA family.</text>
</comment>
<dbReference type="Pfam" id="PF01408">
    <property type="entry name" value="GFO_IDH_MocA"/>
    <property type="match status" value="1"/>
</dbReference>
<comment type="caution">
    <text evidence="4">The sequence shown here is derived from an EMBL/GenBank/DDBJ whole genome shotgun (WGS) entry which is preliminary data.</text>
</comment>
<dbReference type="VEuPathDB" id="FungiDB:An15g06760"/>
<dbReference type="SUPFAM" id="SSF55347">
    <property type="entry name" value="Glyceraldehyde-3-phosphate dehydrogenase-like, C-terminal domain"/>
    <property type="match status" value="1"/>
</dbReference>
<dbReference type="InterPro" id="IPR036291">
    <property type="entry name" value="NAD(P)-bd_dom_sf"/>
</dbReference>
<dbReference type="GO" id="GO:0016491">
    <property type="term" value="F:oxidoreductase activity"/>
    <property type="evidence" value="ECO:0007669"/>
    <property type="project" value="TreeGrafter"/>
</dbReference>
<reference evidence="5" key="1">
    <citation type="submission" date="2018-10" db="EMBL/GenBank/DDBJ databases">
        <title>FDA dAtabase for Regulatory Grade micrObial Sequences (FDA-ARGOS): Supporting development and validation of Infectious Disease Dx tests.</title>
        <authorList>
            <person name="Kerrigan L."/>
            <person name="Tallon L."/>
            <person name="Sadzewicz L."/>
            <person name="Sengamalay N."/>
            <person name="Ott S."/>
            <person name="Godinez A."/>
            <person name="Nagaraj S."/>
            <person name="Vavikolanu K."/>
            <person name="Nadendla S."/>
            <person name="George J."/>
            <person name="Sichtig H."/>
        </authorList>
    </citation>
    <scope>NUCLEOTIDE SEQUENCE [LARGE SCALE GENOMIC DNA]</scope>
    <source>
        <strain evidence="5">FDAARGOS_311</strain>
    </source>
</reference>
<dbReference type="Gene3D" id="3.40.50.720">
    <property type="entry name" value="NAD(P)-binding Rossmann-like Domain"/>
    <property type="match status" value="1"/>
</dbReference>
<dbReference type="InterPro" id="IPR000683">
    <property type="entry name" value="Gfo/Idh/MocA-like_OxRdtase_N"/>
</dbReference>
<dbReference type="PANTHER" id="PTHR42840:SF5">
    <property type="entry name" value="NAD(P)-BINDING ROSSMANN-FOLD SUPERFAMILY PROTEIN"/>
    <property type="match status" value="1"/>
</dbReference>
<evidence type="ECO:0000313" key="4">
    <source>
        <dbReference type="EMBL" id="TPR03321.1"/>
    </source>
</evidence>
<dbReference type="InterPro" id="IPR055170">
    <property type="entry name" value="GFO_IDH_MocA-like_dom"/>
</dbReference>
<dbReference type="VEuPathDB" id="FungiDB:M747DRAFT_11566"/>
<dbReference type="VEuPathDB" id="FungiDB:ASPNIDRAFT2_1183765"/>
<evidence type="ECO:0000256" key="1">
    <source>
        <dbReference type="ARBA" id="ARBA00010928"/>
    </source>
</evidence>
<dbReference type="EMBL" id="NKJJ02000009">
    <property type="protein sequence ID" value="TPR03321.1"/>
    <property type="molecule type" value="Genomic_DNA"/>
</dbReference>
<dbReference type="Pfam" id="PF22725">
    <property type="entry name" value="GFO_IDH_MocA_C3"/>
    <property type="match status" value="1"/>
</dbReference>
<name>A0A505HUC6_ASPNG</name>
<sequence>MSTPIGVAIIGSGTLPLSYPIPSIFAKEEHLVIFTYPYIIMPQLVIGINEQPILSASPLFTLKAIYSRSLKSAETLISGSKEDVVKNVELYSEDSESGRQFQDLLAREDVQAVIIALPIPAQPSYIRASLQAGKHVLSEKPIAGDLSTARALLSEYQSLATKPLWGVAENWRFLAKFSRVAEEVRKLGAVKAFRVSVRTLIGEGSKYHQTEWRRKPTYKGGFVLDGGIHAIAGLRLILGKEDAMAAVSAMMGLQREHLAPVDTVDAVVKTKTGANGVVSLSYGAAVNETVFEFSCERGVVKLDRDTVTVSGGESFEVPYEGRGVNYEVAAFGESILKGQLEERLRPEEAMADLEVMEGMF</sequence>
<dbReference type="SUPFAM" id="SSF51735">
    <property type="entry name" value="NAD(P)-binding Rossmann-fold domains"/>
    <property type="match status" value="1"/>
</dbReference>
<accession>A0A505HUC6</accession>
<dbReference type="GO" id="GO:0000166">
    <property type="term" value="F:nucleotide binding"/>
    <property type="evidence" value="ECO:0007669"/>
    <property type="project" value="InterPro"/>
</dbReference>
<evidence type="ECO:0000259" key="3">
    <source>
        <dbReference type="Pfam" id="PF22725"/>
    </source>
</evidence>
<organism evidence="4 5">
    <name type="scientific">Aspergillus niger</name>
    <dbReference type="NCBI Taxonomy" id="5061"/>
    <lineage>
        <taxon>Eukaryota</taxon>
        <taxon>Fungi</taxon>
        <taxon>Dikarya</taxon>
        <taxon>Ascomycota</taxon>
        <taxon>Pezizomycotina</taxon>
        <taxon>Eurotiomycetes</taxon>
        <taxon>Eurotiomycetidae</taxon>
        <taxon>Eurotiales</taxon>
        <taxon>Aspergillaceae</taxon>
        <taxon>Aspergillus</taxon>
        <taxon>Aspergillus subgen. Circumdati</taxon>
    </lineage>
</organism>
<dbReference type="Proteomes" id="UP000197666">
    <property type="component" value="Unassembled WGS sequence"/>
</dbReference>
<proteinExistence type="inferred from homology"/>
<dbReference type="VEuPathDB" id="FungiDB:ATCC64974_27560"/>
<feature type="domain" description="GFO/IDH/MocA-like oxidoreductase" evidence="3">
    <location>
        <begin position="186"/>
        <end position="300"/>
    </location>
</feature>
<dbReference type="AlphaFoldDB" id="A0A505HUC6"/>
<gene>
    <name evidence="4" type="ORF">CAN33_0014360</name>
</gene>
<evidence type="ECO:0000259" key="2">
    <source>
        <dbReference type="Pfam" id="PF01408"/>
    </source>
</evidence>
<dbReference type="GO" id="GO:0006740">
    <property type="term" value="P:NADPH regeneration"/>
    <property type="evidence" value="ECO:0007669"/>
    <property type="project" value="TreeGrafter"/>
</dbReference>
<evidence type="ECO:0000313" key="5">
    <source>
        <dbReference type="Proteomes" id="UP000197666"/>
    </source>
</evidence>
<dbReference type="PANTHER" id="PTHR42840">
    <property type="entry name" value="NAD(P)-BINDING ROSSMANN-FOLD SUPERFAMILY PROTEIN-RELATED"/>
    <property type="match status" value="1"/>
</dbReference>
<dbReference type="GO" id="GO:0005737">
    <property type="term" value="C:cytoplasm"/>
    <property type="evidence" value="ECO:0007669"/>
    <property type="project" value="TreeGrafter"/>
</dbReference>
<feature type="domain" description="Gfo/Idh/MocA-like oxidoreductase N-terminal" evidence="2">
    <location>
        <begin position="52"/>
        <end position="155"/>
    </location>
</feature>